<dbReference type="Proteomes" id="UP001187315">
    <property type="component" value="Unassembled WGS sequence"/>
</dbReference>
<evidence type="ECO:0000256" key="1">
    <source>
        <dbReference type="SAM" id="MobiDB-lite"/>
    </source>
</evidence>
<evidence type="ECO:0000313" key="2">
    <source>
        <dbReference type="EMBL" id="KAK2834272.1"/>
    </source>
</evidence>
<protein>
    <submittedName>
        <fullName evidence="2">Uncharacterized protein</fullName>
    </submittedName>
</protein>
<feature type="compositionally biased region" description="Polar residues" evidence="1">
    <location>
        <begin position="1"/>
        <end position="12"/>
    </location>
</feature>
<feature type="compositionally biased region" description="Polar residues" evidence="1">
    <location>
        <begin position="37"/>
        <end position="56"/>
    </location>
</feature>
<gene>
    <name evidence="2" type="ORF">Q7C36_014973</name>
</gene>
<sequence length="73" mass="7736">MAAGGSTKNCGTRRTMKSGPTQMMEGDQVTAARSRFSHPQDSNTAAQHLISRSSPRSLPVYGSSRALAKNAVQ</sequence>
<organism evidence="2 3">
    <name type="scientific">Tachysurus vachellii</name>
    <name type="common">Darkbarbel catfish</name>
    <name type="synonym">Pelteobagrus vachellii</name>
    <dbReference type="NCBI Taxonomy" id="175792"/>
    <lineage>
        <taxon>Eukaryota</taxon>
        <taxon>Metazoa</taxon>
        <taxon>Chordata</taxon>
        <taxon>Craniata</taxon>
        <taxon>Vertebrata</taxon>
        <taxon>Euteleostomi</taxon>
        <taxon>Actinopterygii</taxon>
        <taxon>Neopterygii</taxon>
        <taxon>Teleostei</taxon>
        <taxon>Ostariophysi</taxon>
        <taxon>Siluriformes</taxon>
        <taxon>Bagridae</taxon>
        <taxon>Tachysurus</taxon>
    </lineage>
</organism>
<evidence type="ECO:0000313" key="3">
    <source>
        <dbReference type="Proteomes" id="UP001187315"/>
    </source>
</evidence>
<dbReference type="EMBL" id="JAVHJS010000015">
    <property type="protein sequence ID" value="KAK2834272.1"/>
    <property type="molecule type" value="Genomic_DNA"/>
</dbReference>
<name>A0AA88MAM6_TACVA</name>
<proteinExistence type="predicted"/>
<dbReference type="AlphaFoldDB" id="A0AA88MAM6"/>
<feature type="region of interest" description="Disordered" evidence="1">
    <location>
        <begin position="1"/>
        <end position="73"/>
    </location>
</feature>
<reference evidence="2" key="1">
    <citation type="submission" date="2023-08" db="EMBL/GenBank/DDBJ databases">
        <title>Pelteobagrus vachellii genome.</title>
        <authorList>
            <person name="Liu H."/>
        </authorList>
    </citation>
    <scope>NUCLEOTIDE SEQUENCE</scope>
    <source>
        <strain evidence="2">PRFRI_2022a</strain>
        <tissue evidence="2">Muscle</tissue>
    </source>
</reference>
<accession>A0AA88MAM6</accession>
<comment type="caution">
    <text evidence="2">The sequence shown here is derived from an EMBL/GenBank/DDBJ whole genome shotgun (WGS) entry which is preliminary data.</text>
</comment>
<keyword evidence="3" id="KW-1185">Reference proteome</keyword>